<organism evidence="2 3">
    <name type="scientific">Thelohanellus kitauei</name>
    <name type="common">Myxosporean</name>
    <dbReference type="NCBI Taxonomy" id="669202"/>
    <lineage>
        <taxon>Eukaryota</taxon>
        <taxon>Metazoa</taxon>
        <taxon>Cnidaria</taxon>
        <taxon>Myxozoa</taxon>
        <taxon>Myxosporea</taxon>
        <taxon>Bivalvulida</taxon>
        <taxon>Platysporina</taxon>
        <taxon>Myxobolidae</taxon>
        <taxon>Thelohanellus</taxon>
    </lineage>
</organism>
<dbReference type="Proteomes" id="UP000031668">
    <property type="component" value="Unassembled WGS sequence"/>
</dbReference>
<evidence type="ECO:0000313" key="1">
    <source>
        <dbReference type="EMBL" id="KII73506.1"/>
    </source>
</evidence>
<gene>
    <name evidence="1" type="ORF">RF11_00099</name>
    <name evidence="2" type="ORF">RF11_03136</name>
</gene>
<protein>
    <submittedName>
        <fullName evidence="2">Uncharacterized protein</fullName>
    </submittedName>
</protein>
<sequence>MDDCQPEKIKLVLNRKWDLKKAGQREYLVATFNPQIFQVPNCFIMLEISLMDQFLLIPPQIQQESIDTSGAINNISFTTAKTKVPKNECQQLVTQMTKLKKQVMLCQRFEKNVKSEPSAEPVILSTCQEMIRIMLRELAASDVNKISLSNKAISRRIAYKPRNIQLTLNHLDSLLADLSKYFPSIPVIEKDWTFQGQIIMADEDELTSVARNRTLMFKHCELNLEAFWILFEHEYLCEHGFSANRTIKRKNRERLLSLEDELRVCLSKIQP</sequence>
<dbReference type="PANTHER" id="PTHR45913">
    <property type="entry name" value="EPM2A-INTERACTING PROTEIN 1"/>
    <property type="match status" value="1"/>
</dbReference>
<dbReference type="EMBL" id="JWZT01000800">
    <property type="protein sequence ID" value="KII73506.1"/>
    <property type="molecule type" value="Genomic_DNA"/>
</dbReference>
<evidence type="ECO:0000313" key="2">
    <source>
        <dbReference type="EMBL" id="KII75064.1"/>
    </source>
</evidence>
<dbReference type="EMBL" id="JWZT01000046">
    <property type="protein sequence ID" value="KII75064.1"/>
    <property type="molecule type" value="Genomic_DNA"/>
</dbReference>
<name>A0A0C2JB23_THEKT</name>
<dbReference type="PANTHER" id="PTHR45913:SF19">
    <property type="entry name" value="LOW QUALITY PROTEIN: ZINC FINGER BED DOMAIN-CONTAINING PROTEIN 5-LIKE"/>
    <property type="match status" value="1"/>
</dbReference>
<proteinExistence type="predicted"/>
<comment type="caution">
    <text evidence="2">The sequence shown here is derived from an EMBL/GenBank/DDBJ whole genome shotgun (WGS) entry which is preliminary data.</text>
</comment>
<evidence type="ECO:0000313" key="3">
    <source>
        <dbReference type="Proteomes" id="UP000031668"/>
    </source>
</evidence>
<accession>A0A0C2JB23</accession>
<keyword evidence="3" id="KW-1185">Reference proteome</keyword>
<reference evidence="2 3" key="1">
    <citation type="journal article" date="2014" name="Genome Biol. Evol.">
        <title>The genome of the myxosporean Thelohanellus kitauei shows adaptations to nutrient acquisition within its fish host.</title>
        <authorList>
            <person name="Yang Y."/>
            <person name="Xiong J."/>
            <person name="Zhou Z."/>
            <person name="Huo F."/>
            <person name="Miao W."/>
            <person name="Ran C."/>
            <person name="Liu Y."/>
            <person name="Zhang J."/>
            <person name="Feng J."/>
            <person name="Wang M."/>
            <person name="Wang M."/>
            <person name="Wang L."/>
            <person name="Yao B."/>
        </authorList>
    </citation>
    <scope>NUCLEOTIDE SEQUENCE [LARGE SCALE GENOMIC DNA]</scope>
    <source>
        <strain evidence="2">Wuqing</strain>
    </source>
</reference>
<dbReference type="AlphaFoldDB" id="A0A0C2JB23"/>